<reference evidence="1" key="1">
    <citation type="journal article" date="2020" name="Mol. Plant Microbe Interact.">
        <title>Genome Sequence of the Biocontrol Agent Coniothyrium minitans strain Conio (IMI 134523).</title>
        <authorList>
            <person name="Patel D."/>
            <person name="Shittu T.A."/>
            <person name="Baroncelli R."/>
            <person name="Muthumeenakshi S."/>
            <person name="Osborne T.H."/>
            <person name="Janganan T.K."/>
            <person name="Sreenivasaprasad S."/>
        </authorList>
    </citation>
    <scope>NUCLEOTIDE SEQUENCE</scope>
    <source>
        <strain evidence="1">Conio</strain>
    </source>
</reference>
<evidence type="ECO:0000313" key="2">
    <source>
        <dbReference type="Proteomes" id="UP000756921"/>
    </source>
</evidence>
<accession>A0A9P6GT27</accession>
<dbReference type="OrthoDB" id="103819at2759"/>
<organism evidence="1 2">
    <name type="scientific">Paraphaeosphaeria minitans</name>
    <dbReference type="NCBI Taxonomy" id="565426"/>
    <lineage>
        <taxon>Eukaryota</taxon>
        <taxon>Fungi</taxon>
        <taxon>Dikarya</taxon>
        <taxon>Ascomycota</taxon>
        <taxon>Pezizomycotina</taxon>
        <taxon>Dothideomycetes</taxon>
        <taxon>Pleosporomycetidae</taxon>
        <taxon>Pleosporales</taxon>
        <taxon>Massarineae</taxon>
        <taxon>Didymosphaeriaceae</taxon>
        <taxon>Paraphaeosphaeria</taxon>
    </lineage>
</organism>
<keyword evidence="2" id="KW-1185">Reference proteome</keyword>
<dbReference type="AlphaFoldDB" id="A0A9P6GT27"/>
<protein>
    <submittedName>
        <fullName evidence="1">Uncharacterized protein</fullName>
    </submittedName>
</protein>
<name>A0A9P6GT27_9PLEO</name>
<comment type="caution">
    <text evidence="1">The sequence shown here is derived from an EMBL/GenBank/DDBJ whole genome shotgun (WGS) entry which is preliminary data.</text>
</comment>
<evidence type="ECO:0000313" key="1">
    <source>
        <dbReference type="EMBL" id="KAF9740713.1"/>
    </source>
</evidence>
<proteinExistence type="predicted"/>
<sequence>MFLPLTVWTDSRGICASREATSKTRGQLSVDLRLQILLLNYYYLDLLLMVASKDLRSQCIVPAQKLLNLLPHLGELLSDDTKETHTFMLWESLHYPMMAFGTLWGQLISNGVTSREQSESILETLRNVPKFPEQLESRHKKISGKLKGITEGIIHHASAIYHTSSPAQKRVDARDDTVDLERLQIHTYPSTTVELFDMPSTLTDTTFNAPLEGSMPLPDDFFLDPTFIGFPGEIRPVFEAQATANDKVGYTEKSSPVMAACFSGFRCISQSTTRPIT</sequence>
<dbReference type="Proteomes" id="UP000756921">
    <property type="component" value="Unassembled WGS sequence"/>
</dbReference>
<gene>
    <name evidence="1" type="ORF">PMIN01_00252</name>
</gene>
<dbReference type="EMBL" id="WJXW01000001">
    <property type="protein sequence ID" value="KAF9740713.1"/>
    <property type="molecule type" value="Genomic_DNA"/>
</dbReference>